<evidence type="ECO:0000313" key="2">
    <source>
        <dbReference type="EMBL" id="SOB99812.1"/>
    </source>
</evidence>
<dbReference type="InterPro" id="IPR013879">
    <property type="entry name" value="DUF1761"/>
</dbReference>
<keyword evidence="1" id="KW-0472">Membrane</keyword>
<keyword evidence="3" id="KW-1185">Reference proteome</keyword>
<accession>A0A285RZ05</accession>
<protein>
    <recommendedName>
        <fullName evidence="4">DUF1761 domain-containing protein</fullName>
    </recommendedName>
</protein>
<dbReference type="STRING" id="538381.GCA_001696535_04285"/>
<feature type="transmembrane region" description="Helical" evidence="1">
    <location>
        <begin position="105"/>
        <end position="131"/>
    </location>
</feature>
<evidence type="ECO:0008006" key="4">
    <source>
        <dbReference type="Google" id="ProtNLM"/>
    </source>
</evidence>
<dbReference type="Proteomes" id="UP000219331">
    <property type="component" value="Unassembled WGS sequence"/>
</dbReference>
<sequence>MMFDGIDLLAVLAAAVASFATGAAWYAVLGRVWMRAARLSEADTRPRPFLFIASFACQLVMALIFAGIIYHAGPMTVSNGILSAVLVWTGFLATTLIVNHRFQVASWALTVIDGGHWLAVLVIQGVVLGLLG</sequence>
<feature type="transmembrane region" description="Helical" evidence="1">
    <location>
        <begin position="76"/>
        <end position="98"/>
    </location>
</feature>
<gene>
    <name evidence="2" type="ORF">SAMN05421512_103173</name>
</gene>
<name>A0A285RZ05_9HYPH</name>
<dbReference type="EMBL" id="OBML01000003">
    <property type="protein sequence ID" value="SOB99812.1"/>
    <property type="molecule type" value="Genomic_DNA"/>
</dbReference>
<organism evidence="2 3">
    <name type="scientific">Stappia indica</name>
    <dbReference type="NCBI Taxonomy" id="538381"/>
    <lineage>
        <taxon>Bacteria</taxon>
        <taxon>Pseudomonadati</taxon>
        <taxon>Pseudomonadota</taxon>
        <taxon>Alphaproteobacteria</taxon>
        <taxon>Hyphomicrobiales</taxon>
        <taxon>Stappiaceae</taxon>
        <taxon>Stappia</taxon>
    </lineage>
</organism>
<dbReference type="Pfam" id="PF08570">
    <property type="entry name" value="DUF1761"/>
    <property type="match status" value="1"/>
</dbReference>
<evidence type="ECO:0000313" key="3">
    <source>
        <dbReference type="Proteomes" id="UP000219331"/>
    </source>
</evidence>
<evidence type="ECO:0000256" key="1">
    <source>
        <dbReference type="SAM" id="Phobius"/>
    </source>
</evidence>
<keyword evidence="1" id="KW-1133">Transmembrane helix</keyword>
<feature type="transmembrane region" description="Helical" evidence="1">
    <location>
        <begin position="49"/>
        <end position="70"/>
    </location>
</feature>
<proteinExistence type="predicted"/>
<dbReference type="RefSeq" id="WP_176522021.1">
    <property type="nucleotide sequence ID" value="NZ_OBML01000003.1"/>
</dbReference>
<keyword evidence="1" id="KW-0812">Transmembrane</keyword>
<feature type="transmembrane region" description="Helical" evidence="1">
    <location>
        <begin position="6"/>
        <end position="28"/>
    </location>
</feature>
<reference evidence="2 3" key="1">
    <citation type="submission" date="2017-08" db="EMBL/GenBank/DDBJ databases">
        <authorList>
            <person name="de Groot N.N."/>
        </authorList>
    </citation>
    <scope>NUCLEOTIDE SEQUENCE [LARGE SCALE GENOMIC DNA]</scope>
    <source>
        <strain evidence="2 3">USBA 352</strain>
    </source>
</reference>
<dbReference type="AlphaFoldDB" id="A0A285RZ05"/>